<dbReference type="RefSeq" id="WP_138234290.1">
    <property type="nucleotide sequence ID" value="NZ_CP185860.1"/>
</dbReference>
<evidence type="ECO:0000313" key="1">
    <source>
        <dbReference type="EMBL" id="TLM79117.1"/>
    </source>
</evidence>
<sequence>MPSSHNISRHINISETEIRALRLRLQTEITWLLRQVEDLQGADDAPDLSLVQTYREMIFSRRALLGRIPR</sequence>
<evidence type="ECO:0000313" key="2">
    <source>
        <dbReference type="Proteomes" id="UP000306791"/>
    </source>
</evidence>
<comment type="caution">
    <text evidence="1">The sequence shown here is derived from an EMBL/GenBank/DDBJ whole genome shotgun (WGS) entry which is preliminary data.</text>
</comment>
<reference evidence="1 2" key="1">
    <citation type="submission" date="2019-05" db="EMBL/GenBank/DDBJ databases">
        <title>Microbulbifer harenosus sp. nov., an alginate-degrading bacterium isolated from coastal sand.</title>
        <authorList>
            <person name="Huang H."/>
            <person name="Mo K."/>
            <person name="Bao S."/>
        </authorList>
    </citation>
    <scope>NUCLEOTIDE SEQUENCE [LARGE SCALE GENOMIC DNA]</scope>
    <source>
        <strain evidence="1 2">HB161719</strain>
    </source>
</reference>
<dbReference type="Proteomes" id="UP000306791">
    <property type="component" value="Unassembled WGS sequence"/>
</dbReference>
<proteinExistence type="predicted"/>
<keyword evidence="2" id="KW-1185">Reference proteome</keyword>
<name>A0ABY2UL33_9GAMM</name>
<protein>
    <submittedName>
        <fullName evidence="1">Uncharacterized protein</fullName>
    </submittedName>
</protein>
<dbReference type="EMBL" id="VANI01000004">
    <property type="protein sequence ID" value="TLM79117.1"/>
    <property type="molecule type" value="Genomic_DNA"/>
</dbReference>
<organism evidence="1 2">
    <name type="scientific">Microbulbifer harenosus</name>
    <dbReference type="NCBI Taxonomy" id="2576840"/>
    <lineage>
        <taxon>Bacteria</taxon>
        <taxon>Pseudomonadati</taxon>
        <taxon>Pseudomonadota</taxon>
        <taxon>Gammaproteobacteria</taxon>
        <taxon>Cellvibrionales</taxon>
        <taxon>Microbulbiferaceae</taxon>
        <taxon>Microbulbifer</taxon>
    </lineage>
</organism>
<accession>A0ABY2UL33</accession>
<gene>
    <name evidence="1" type="ORF">FDY93_03140</name>
</gene>